<dbReference type="AlphaFoldDB" id="D3RS77"/>
<dbReference type="OrthoDB" id="8558195at2"/>
<dbReference type="GO" id="GO:0032506">
    <property type="term" value="P:cytokinetic process"/>
    <property type="evidence" value="ECO:0007669"/>
    <property type="project" value="TreeGrafter"/>
</dbReference>
<proteinExistence type="predicted"/>
<feature type="compositionally biased region" description="Pro residues" evidence="1">
    <location>
        <begin position="89"/>
        <end position="103"/>
    </location>
</feature>
<dbReference type="Gene3D" id="3.30.70.1070">
    <property type="entry name" value="Sporulation related repeat"/>
    <property type="match status" value="1"/>
</dbReference>
<dbReference type="InterPro" id="IPR036680">
    <property type="entry name" value="SPOR-like_sf"/>
</dbReference>
<dbReference type="HOGENOM" id="CLU_076835_0_1_6"/>
<feature type="compositionally biased region" description="Pro residues" evidence="1">
    <location>
        <begin position="10"/>
        <end position="19"/>
    </location>
</feature>
<dbReference type="PROSITE" id="PS51724">
    <property type="entry name" value="SPOR"/>
    <property type="match status" value="1"/>
</dbReference>
<dbReference type="KEGG" id="alv:Alvin_3115"/>
<accession>D3RS77</accession>
<feature type="region of interest" description="Disordered" evidence="1">
    <location>
        <begin position="48"/>
        <end position="139"/>
    </location>
</feature>
<dbReference type="RefSeq" id="WP_012972278.1">
    <property type="nucleotide sequence ID" value="NC_013851.1"/>
</dbReference>
<feature type="compositionally biased region" description="Low complexity" evidence="1">
    <location>
        <begin position="110"/>
        <end position="127"/>
    </location>
</feature>
<dbReference type="Proteomes" id="UP000001441">
    <property type="component" value="Chromosome"/>
</dbReference>
<evidence type="ECO:0000256" key="1">
    <source>
        <dbReference type="SAM" id="MobiDB-lite"/>
    </source>
</evidence>
<dbReference type="GO" id="GO:0042834">
    <property type="term" value="F:peptidoglycan binding"/>
    <property type="evidence" value="ECO:0007669"/>
    <property type="project" value="InterPro"/>
</dbReference>
<dbReference type="EMBL" id="CP001896">
    <property type="protein sequence ID" value="ADC64014.1"/>
    <property type="molecule type" value="Genomic_DNA"/>
</dbReference>
<feature type="region of interest" description="Disordered" evidence="1">
    <location>
        <begin position="1"/>
        <end position="27"/>
    </location>
</feature>
<dbReference type="SUPFAM" id="SSF110997">
    <property type="entry name" value="Sporulation related repeat"/>
    <property type="match status" value="1"/>
</dbReference>
<feature type="domain" description="SPOR" evidence="2">
    <location>
        <begin position="134"/>
        <end position="214"/>
    </location>
</feature>
<dbReference type="STRING" id="572477.Alvin_3115"/>
<dbReference type="GO" id="GO:0032153">
    <property type="term" value="C:cell division site"/>
    <property type="evidence" value="ECO:0007669"/>
    <property type="project" value="TreeGrafter"/>
</dbReference>
<dbReference type="PANTHER" id="PTHR38687:SF1">
    <property type="entry name" value="CELL DIVISION PROTEIN DEDD"/>
    <property type="match status" value="1"/>
</dbReference>
<reference evidence="3 4" key="1">
    <citation type="journal article" date="2011" name="Stand. Genomic Sci.">
        <title>Complete genome sequence of Allochromatium vinosum DSM 180(T).</title>
        <authorList>
            <person name="Weissgerber T."/>
            <person name="Zigann R."/>
            <person name="Bruce D."/>
            <person name="Chang Y.J."/>
            <person name="Detter J.C."/>
            <person name="Han C."/>
            <person name="Hauser L."/>
            <person name="Jeffries C.D."/>
            <person name="Land M."/>
            <person name="Munk A.C."/>
            <person name="Tapia R."/>
            <person name="Dahl C."/>
        </authorList>
    </citation>
    <scope>NUCLEOTIDE SEQUENCE [LARGE SCALE GENOMIC DNA]</scope>
    <source>
        <strain evidence="4">ATCC 17899 / DSM 180 / NBRC 103801 / NCIMB 10441 / D</strain>
    </source>
</reference>
<dbReference type="eggNOG" id="COG3087">
    <property type="taxonomic scope" value="Bacteria"/>
</dbReference>
<evidence type="ECO:0000259" key="2">
    <source>
        <dbReference type="PROSITE" id="PS51724"/>
    </source>
</evidence>
<dbReference type="InterPro" id="IPR007730">
    <property type="entry name" value="SPOR-like_dom"/>
</dbReference>
<protein>
    <submittedName>
        <fullName evidence="3">Sporulation domain protein</fullName>
    </submittedName>
</protein>
<evidence type="ECO:0000313" key="3">
    <source>
        <dbReference type="EMBL" id="ADC64014.1"/>
    </source>
</evidence>
<dbReference type="GO" id="GO:0030428">
    <property type="term" value="C:cell septum"/>
    <property type="evidence" value="ECO:0007669"/>
    <property type="project" value="TreeGrafter"/>
</dbReference>
<name>D3RS77_ALLVD</name>
<dbReference type="Pfam" id="PF05036">
    <property type="entry name" value="SPOR"/>
    <property type="match status" value="1"/>
</dbReference>
<evidence type="ECO:0000313" key="4">
    <source>
        <dbReference type="Proteomes" id="UP000001441"/>
    </source>
</evidence>
<dbReference type="PANTHER" id="PTHR38687">
    <property type="entry name" value="CELL DIVISION PROTEIN DEDD-RELATED"/>
    <property type="match status" value="1"/>
</dbReference>
<dbReference type="InterPro" id="IPR052521">
    <property type="entry name" value="Cell_div_SPOR-domain"/>
</dbReference>
<keyword evidence="4" id="KW-1185">Reference proteome</keyword>
<gene>
    <name evidence="3" type="ordered locus">Alvin_3115</name>
</gene>
<organism evidence="3 4">
    <name type="scientific">Allochromatium vinosum (strain ATCC 17899 / DSM 180 / NBRC 103801 / NCIMB 10441 / D)</name>
    <name type="common">Chromatium vinosum</name>
    <dbReference type="NCBI Taxonomy" id="572477"/>
    <lineage>
        <taxon>Bacteria</taxon>
        <taxon>Pseudomonadati</taxon>
        <taxon>Pseudomonadota</taxon>
        <taxon>Gammaproteobacteria</taxon>
        <taxon>Chromatiales</taxon>
        <taxon>Chromatiaceae</taxon>
        <taxon>Allochromatium</taxon>
    </lineage>
</organism>
<sequence length="214" mass="22640">MAKDYYRGKPAPPSPPSTPPIRRKPSRSCIGWMVGGVALGVVGSQVLAPKEGSPEDSGGVARAGQSVPKPTFTYEKILSEAEVDISKGPPLPPPAPRPQPQTEPPRADIESAPPSEPAPASEPLASDPLPPPNEPGRGTYVVQVASFSRPADAERLRERLAQIGLSTSIQTATLQNGKTAYRVRTGGYASRSEAEQVRALLKRHGQDGMTIPIK</sequence>